<feature type="transmembrane region" description="Helical" evidence="7">
    <location>
        <begin position="168"/>
        <end position="190"/>
    </location>
</feature>
<feature type="transmembrane region" description="Helical" evidence="7">
    <location>
        <begin position="142"/>
        <end position="161"/>
    </location>
</feature>
<dbReference type="Gene3D" id="3.40.50.300">
    <property type="entry name" value="P-loop containing nucleotide triphosphate hydrolases"/>
    <property type="match status" value="1"/>
</dbReference>
<protein>
    <submittedName>
        <fullName evidence="9">DNA translocase FtsK</fullName>
    </submittedName>
</protein>
<feature type="region of interest" description="Disordered" evidence="6">
    <location>
        <begin position="807"/>
        <end position="836"/>
    </location>
</feature>
<dbReference type="SUPFAM" id="SSF46785">
    <property type="entry name" value="Winged helix' DNA-binding domain"/>
    <property type="match status" value="1"/>
</dbReference>
<keyword evidence="3 5" id="KW-0067">ATP-binding</keyword>
<dbReference type="Gene3D" id="3.30.980.40">
    <property type="match status" value="1"/>
</dbReference>
<keyword evidence="7" id="KW-0472">Membrane</keyword>
<dbReference type="InterPro" id="IPR027417">
    <property type="entry name" value="P-loop_NTPase"/>
</dbReference>
<evidence type="ECO:0000256" key="5">
    <source>
        <dbReference type="PROSITE-ProRule" id="PRU00289"/>
    </source>
</evidence>
<reference evidence="9" key="2">
    <citation type="journal article" date="2021" name="PeerJ">
        <title>Extensive microbial diversity within the chicken gut microbiome revealed by metagenomics and culture.</title>
        <authorList>
            <person name="Gilroy R."/>
            <person name="Ravi A."/>
            <person name="Getino M."/>
            <person name="Pursley I."/>
            <person name="Horton D.L."/>
            <person name="Alikhan N.F."/>
            <person name="Baker D."/>
            <person name="Gharbi K."/>
            <person name="Hall N."/>
            <person name="Watson M."/>
            <person name="Adriaenssens E.M."/>
            <person name="Foster-Nyarko E."/>
            <person name="Jarju S."/>
            <person name="Secka A."/>
            <person name="Antonio M."/>
            <person name="Oren A."/>
            <person name="Chaudhuri R.R."/>
            <person name="La Ragione R."/>
            <person name="Hildebrand F."/>
            <person name="Pallen M.J."/>
        </authorList>
    </citation>
    <scope>NUCLEOTIDE SEQUENCE</scope>
    <source>
        <strain evidence="9">ChiGjej1B1-19959</strain>
    </source>
</reference>
<dbReference type="Pfam" id="PF01580">
    <property type="entry name" value="FtsK_SpoIIIE"/>
    <property type="match status" value="1"/>
</dbReference>
<evidence type="ECO:0000313" key="9">
    <source>
        <dbReference type="EMBL" id="HIU35396.1"/>
    </source>
</evidence>
<feature type="domain" description="FtsK" evidence="8">
    <location>
        <begin position="455"/>
        <end position="650"/>
    </location>
</feature>
<dbReference type="SMART" id="SM00382">
    <property type="entry name" value="AAA"/>
    <property type="match status" value="1"/>
</dbReference>
<feature type="compositionally biased region" description="Basic and acidic residues" evidence="6">
    <location>
        <begin position="299"/>
        <end position="311"/>
    </location>
</feature>
<dbReference type="InterPro" id="IPR036388">
    <property type="entry name" value="WH-like_DNA-bd_sf"/>
</dbReference>
<evidence type="ECO:0000256" key="4">
    <source>
        <dbReference type="ARBA" id="ARBA00023125"/>
    </source>
</evidence>
<dbReference type="Proteomes" id="UP000824071">
    <property type="component" value="Unassembled WGS sequence"/>
</dbReference>
<accession>A0A9D1LE05</accession>
<feature type="region of interest" description="Disordered" evidence="6">
    <location>
        <begin position="718"/>
        <end position="738"/>
    </location>
</feature>
<name>A0A9D1LE05_9FIRM</name>
<gene>
    <name evidence="9" type="ORF">IAC53_02150</name>
</gene>
<dbReference type="GO" id="GO:0016020">
    <property type="term" value="C:membrane"/>
    <property type="evidence" value="ECO:0007669"/>
    <property type="project" value="UniProtKB-SubCell"/>
</dbReference>
<feature type="binding site" evidence="5">
    <location>
        <begin position="477"/>
        <end position="484"/>
    </location>
    <ligand>
        <name>ATP</name>
        <dbReference type="ChEBI" id="CHEBI:30616"/>
    </ligand>
</feature>
<dbReference type="InterPro" id="IPR002543">
    <property type="entry name" value="FtsK_dom"/>
</dbReference>
<comment type="similarity">
    <text evidence="1">Belongs to the FtsK/SpoIIIE/SftA family.</text>
</comment>
<dbReference type="Gene3D" id="1.10.10.10">
    <property type="entry name" value="Winged helix-like DNA-binding domain superfamily/Winged helix DNA-binding domain"/>
    <property type="match status" value="1"/>
</dbReference>
<dbReference type="EMBL" id="DVMW01000018">
    <property type="protein sequence ID" value="HIU35396.1"/>
    <property type="molecule type" value="Genomic_DNA"/>
</dbReference>
<feature type="region of interest" description="Disordered" evidence="6">
    <location>
        <begin position="298"/>
        <end position="319"/>
    </location>
</feature>
<feature type="transmembrane region" description="Helical" evidence="7">
    <location>
        <begin position="66"/>
        <end position="90"/>
    </location>
</feature>
<dbReference type="GO" id="GO:0005524">
    <property type="term" value="F:ATP binding"/>
    <property type="evidence" value="ECO:0007669"/>
    <property type="project" value="UniProtKB-UniRule"/>
</dbReference>
<keyword evidence="4" id="KW-0238">DNA-binding</keyword>
<dbReference type="Pfam" id="PF09397">
    <property type="entry name" value="FtsK_gamma"/>
    <property type="match status" value="1"/>
</dbReference>
<dbReference type="AlphaFoldDB" id="A0A9D1LE05"/>
<feature type="region of interest" description="Disordered" evidence="6">
    <location>
        <begin position="222"/>
        <end position="271"/>
    </location>
</feature>
<keyword evidence="7" id="KW-1133">Transmembrane helix</keyword>
<feature type="transmembrane region" description="Helical" evidence="7">
    <location>
        <begin position="36"/>
        <end position="60"/>
    </location>
</feature>
<dbReference type="PANTHER" id="PTHR22683">
    <property type="entry name" value="SPORULATION PROTEIN RELATED"/>
    <property type="match status" value="1"/>
</dbReference>
<evidence type="ECO:0000256" key="1">
    <source>
        <dbReference type="ARBA" id="ARBA00006474"/>
    </source>
</evidence>
<dbReference type="InterPro" id="IPR050206">
    <property type="entry name" value="FtsK/SpoIIIE/SftA"/>
</dbReference>
<dbReference type="SMART" id="SM00843">
    <property type="entry name" value="Ftsk_gamma"/>
    <property type="match status" value="1"/>
</dbReference>
<comment type="caution">
    <text evidence="9">The sequence shown here is derived from an EMBL/GenBank/DDBJ whole genome shotgun (WGS) entry which is preliminary data.</text>
</comment>
<keyword evidence="2 5" id="KW-0547">Nucleotide-binding</keyword>
<dbReference type="Pfam" id="PF17854">
    <property type="entry name" value="FtsK_alpha"/>
    <property type="match status" value="1"/>
</dbReference>
<dbReference type="PROSITE" id="PS50901">
    <property type="entry name" value="FTSK"/>
    <property type="match status" value="1"/>
</dbReference>
<dbReference type="InterPro" id="IPR018541">
    <property type="entry name" value="Ftsk_gamma"/>
</dbReference>
<evidence type="ECO:0000259" key="8">
    <source>
        <dbReference type="PROSITE" id="PS50901"/>
    </source>
</evidence>
<sequence length="836" mass="90313">MAAQNNKNKRGAAPTRGSRAAAGQAAAQHRAAKKQLAAVVLFCIALFFLCLCFIPGGGLWGALRSGLFGLFGFCAFVTPLLLIYVAVMATLDKSGAKVGAKVAEAVVLIFLIASAIHIFRFSGTVDFTQDIADAFNAFRLDGSYTGSGAVGAVFGGLILLATGSGKAAAVAIVLILIFLCVMLMTGLTLIKLFRGVAKPVQKANEYREEKLEELAQKRERDFDVDVDLGPEPVKTDEKKKRTRKKAEVVPLPAEPQTPENEPAPESDSAAKKPVLLDDIINKMKEPAPKITADGVVVPAEKEKPSESEKTAAETPNDPAEQKAYVKPTLDCLAPAKASRNLKYEDELKANATKLVDTLKSFGVETRIVDICRGPSVTRYEIQPAAGVKISRITNLTDDLALNLAAGGLRIEAPIPNKAAVGIEVPNKNRATVTLREIIDTDQYRSAKSKLFVALGKDIAGNCTYADLAKMPHLLVAGTTGSGKSVCLNSMIVSLLYNATPDEVKLLMIDPKQVEFTVYNGIPHLIVPVVSDPRKASGALAWAVTEMLTRYKTFSDNNVRDIKGYNSICESLGEKKMPQIVIFIDELSDLMMAAPHEVEDSICRLAQMARAAGMHLVIATQRPSVDVITGLIKANIPSRISLKVSSQIDSRTIIDAAGAEKLLGNGDMLFYPVGIEKPVRVQGCFLSDSEVERVVDFIKAQQQSSYDDEVMQEIERQAAMEKKKNGGAASDSDGEDEADEMVPKAIEVVVEAQMASTTLLQRKLKLGYARAARIIENLEERGIIGPYEGSKPRKVLISKQQWYEMNALAQGGADRDYSEPESAQPQPPADLPPDEPF</sequence>
<dbReference type="CDD" id="cd01127">
    <property type="entry name" value="TrwB_TraG_TraD_VirD4"/>
    <property type="match status" value="1"/>
</dbReference>
<reference evidence="9" key="1">
    <citation type="submission" date="2020-10" db="EMBL/GenBank/DDBJ databases">
        <authorList>
            <person name="Gilroy R."/>
        </authorList>
    </citation>
    <scope>NUCLEOTIDE SEQUENCE</scope>
    <source>
        <strain evidence="9">ChiGjej1B1-19959</strain>
    </source>
</reference>
<dbReference type="InterPro" id="IPR036390">
    <property type="entry name" value="WH_DNA-bd_sf"/>
</dbReference>
<dbReference type="SUPFAM" id="SSF52540">
    <property type="entry name" value="P-loop containing nucleoside triphosphate hydrolases"/>
    <property type="match status" value="1"/>
</dbReference>
<proteinExistence type="inferred from homology"/>
<organism evidence="9 10">
    <name type="scientific">Candidatus Fimenecus excrementigallinarum</name>
    <dbReference type="NCBI Taxonomy" id="2840816"/>
    <lineage>
        <taxon>Bacteria</taxon>
        <taxon>Bacillati</taxon>
        <taxon>Bacillota</taxon>
        <taxon>Clostridia</taxon>
        <taxon>Candidatus Fimenecus</taxon>
    </lineage>
</organism>
<evidence type="ECO:0000256" key="3">
    <source>
        <dbReference type="ARBA" id="ARBA00022840"/>
    </source>
</evidence>
<feature type="transmembrane region" description="Helical" evidence="7">
    <location>
        <begin position="102"/>
        <end position="122"/>
    </location>
</feature>
<evidence type="ECO:0000313" key="10">
    <source>
        <dbReference type="Proteomes" id="UP000824071"/>
    </source>
</evidence>
<evidence type="ECO:0000256" key="6">
    <source>
        <dbReference type="SAM" id="MobiDB-lite"/>
    </source>
</evidence>
<keyword evidence="7" id="KW-0812">Transmembrane</keyword>
<dbReference type="PANTHER" id="PTHR22683:SF41">
    <property type="entry name" value="DNA TRANSLOCASE FTSK"/>
    <property type="match status" value="1"/>
</dbReference>
<dbReference type="GO" id="GO:0003677">
    <property type="term" value="F:DNA binding"/>
    <property type="evidence" value="ECO:0007669"/>
    <property type="project" value="UniProtKB-KW"/>
</dbReference>
<dbReference type="InterPro" id="IPR003593">
    <property type="entry name" value="AAA+_ATPase"/>
</dbReference>
<evidence type="ECO:0000256" key="2">
    <source>
        <dbReference type="ARBA" id="ARBA00022741"/>
    </source>
</evidence>
<evidence type="ECO:0000256" key="7">
    <source>
        <dbReference type="SAM" id="Phobius"/>
    </source>
</evidence>
<dbReference type="InterPro" id="IPR041027">
    <property type="entry name" value="FtsK_alpha"/>
</dbReference>